<feature type="compositionally biased region" description="Low complexity" evidence="1">
    <location>
        <begin position="57"/>
        <end position="71"/>
    </location>
</feature>
<proteinExistence type="predicted"/>
<name>A0A6J4RWK7_9ACTN</name>
<protein>
    <submittedName>
        <fullName evidence="2">Uncharacterized protein</fullName>
    </submittedName>
</protein>
<gene>
    <name evidence="2" type="ORF">AVDCRST_MAG38-2187</name>
</gene>
<accession>A0A6J4RWK7</accession>
<dbReference type="EMBL" id="CADCVJ010000185">
    <property type="protein sequence ID" value="CAA9483720.1"/>
    <property type="molecule type" value="Genomic_DNA"/>
</dbReference>
<organism evidence="2">
    <name type="scientific">uncultured Solirubrobacteraceae bacterium</name>
    <dbReference type="NCBI Taxonomy" id="1162706"/>
    <lineage>
        <taxon>Bacteria</taxon>
        <taxon>Bacillati</taxon>
        <taxon>Actinomycetota</taxon>
        <taxon>Thermoleophilia</taxon>
        <taxon>Solirubrobacterales</taxon>
        <taxon>Solirubrobacteraceae</taxon>
        <taxon>environmental samples</taxon>
    </lineage>
</organism>
<feature type="compositionally biased region" description="Basic residues" evidence="1">
    <location>
        <begin position="217"/>
        <end position="228"/>
    </location>
</feature>
<feature type="non-terminal residue" evidence="2">
    <location>
        <position position="1"/>
    </location>
</feature>
<dbReference type="AlphaFoldDB" id="A0A6J4RWK7"/>
<feature type="compositionally biased region" description="Basic and acidic residues" evidence="1">
    <location>
        <begin position="147"/>
        <end position="159"/>
    </location>
</feature>
<reference evidence="2" key="1">
    <citation type="submission" date="2020-02" db="EMBL/GenBank/DDBJ databases">
        <authorList>
            <person name="Meier V. D."/>
        </authorList>
    </citation>
    <scope>NUCLEOTIDE SEQUENCE</scope>
    <source>
        <strain evidence="2">AVDCRST_MAG38</strain>
    </source>
</reference>
<evidence type="ECO:0000256" key="1">
    <source>
        <dbReference type="SAM" id="MobiDB-lite"/>
    </source>
</evidence>
<sequence>VDAGQPSRPPARAARPARQPARQVAAGPGPDVMALHVARHAPASAGVGGRSRGRCGAGPPRVGRAQPPAGRRQGRRPVVPPPLHRAGARQCDDAGGADGDRRRRPRRDRSHGDGVLRQGPGRAGADGAQRRVRRPHARAVGRAGAGRRRDADLVLARHADRSHRGRADPLQRRPARRHAGLRDRVVGAQRRPAGGAALRPDADDQGGPAAHVDLRPGARRPRGRRAAGQRRGDRNPAGGRTV</sequence>
<feature type="region of interest" description="Disordered" evidence="1">
    <location>
        <begin position="1"/>
        <end position="242"/>
    </location>
</feature>
<feature type="non-terminal residue" evidence="2">
    <location>
        <position position="242"/>
    </location>
</feature>
<feature type="compositionally biased region" description="Basic residues" evidence="1">
    <location>
        <begin position="130"/>
        <end position="139"/>
    </location>
</feature>
<evidence type="ECO:0000313" key="2">
    <source>
        <dbReference type="EMBL" id="CAA9483720.1"/>
    </source>
</evidence>
<feature type="compositionally biased region" description="Low complexity" evidence="1">
    <location>
        <begin position="1"/>
        <end position="28"/>
    </location>
</feature>